<keyword evidence="3" id="KW-0813">Transport</keyword>
<dbReference type="PANTHER" id="PTHR36838">
    <property type="entry name" value="AUXIN EFFLUX CARRIER FAMILY PROTEIN"/>
    <property type="match status" value="1"/>
</dbReference>
<comment type="similarity">
    <text evidence="2">Belongs to the auxin efflux carrier (TC 2.A.69) family.</text>
</comment>
<dbReference type="RefSeq" id="WP_085421909.1">
    <property type="nucleotide sequence ID" value="NZ_FXAF01000006.1"/>
</dbReference>
<dbReference type="InterPro" id="IPR038770">
    <property type="entry name" value="Na+/solute_symporter_sf"/>
</dbReference>
<keyword evidence="5 8" id="KW-0812">Transmembrane</keyword>
<evidence type="ECO:0000256" key="7">
    <source>
        <dbReference type="ARBA" id="ARBA00023136"/>
    </source>
</evidence>
<feature type="transmembrane region" description="Helical" evidence="8">
    <location>
        <begin position="6"/>
        <end position="22"/>
    </location>
</feature>
<feature type="transmembrane region" description="Helical" evidence="8">
    <location>
        <begin position="125"/>
        <end position="145"/>
    </location>
</feature>
<feature type="transmembrane region" description="Helical" evidence="8">
    <location>
        <begin position="236"/>
        <end position="255"/>
    </location>
</feature>
<evidence type="ECO:0000256" key="5">
    <source>
        <dbReference type="ARBA" id="ARBA00022692"/>
    </source>
</evidence>
<evidence type="ECO:0000256" key="8">
    <source>
        <dbReference type="SAM" id="Phobius"/>
    </source>
</evidence>
<dbReference type="Proteomes" id="UP000192903">
    <property type="component" value="Unassembled WGS sequence"/>
</dbReference>
<feature type="transmembrane region" description="Helical" evidence="8">
    <location>
        <begin position="65"/>
        <end position="84"/>
    </location>
</feature>
<evidence type="ECO:0000256" key="2">
    <source>
        <dbReference type="ARBA" id="ARBA00010145"/>
    </source>
</evidence>
<evidence type="ECO:0000256" key="6">
    <source>
        <dbReference type="ARBA" id="ARBA00022989"/>
    </source>
</evidence>
<evidence type="ECO:0008006" key="11">
    <source>
        <dbReference type="Google" id="ProtNLM"/>
    </source>
</evidence>
<evidence type="ECO:0000256" key="1">
    <source>
        <dbReference type="ARBA" id="ARBA00004651"/>
    </source>
</evidence>
<reference evidence="10" key="1">
    <citation type="submission" date="2017-04" db="EMBL/GenBank/DDBJ databases">
        <authorList>
            <person name="Varghese N."/>
            <person name="Submissions S."/>
        </authorList>
    </citation>
    <scope>NUCLEOTIDE SEQUENCE [LARGE SCALE GENOMIC DNA]</scope>
    <source>
        <strain evidence="10">B4P</strain>
    </source>
</reference>
<feature type="transmembrane region" description="Helical" evidence="8">
    <location>
        <begin position="177"/>
        <end position="199"/>
    </location>
</feature>
<dbReference type="EMBL" id="FXAF01000006">
    <property type="protein sequence ID" value="SMF38294.1"/>
    <property type="molecule type" value="Genomic_DNA"/>
</dbReference>
<evidence type="ECO:0000256" key="3">
    <source>
        <dbReference type="ARBA" id="ARBA00022448"/>
    </source>
</evidence>
<accession>A0A1X7ER86</accession>
<keyword evidence="7 8" id="KW-0472">Membrane</keyword>
<feature type="transmembrane region" description="Helical" evidence="8">
    <location>
        <begin position="261"/>
        <end position="281"/>
    </location>
</feature>
<dbReference type="STRING" id="464029.SAMN02982989_1615"/>
<dbReference type="GO" id="GO:0055085">
    <property type="term" value="P:transmembrane transport"/>
    <property type="evidence" value="ECO:0007669"/>
    <property type="project" value="InterPro"/>
</dbReference>
<keyword evidence="6 8" id="KW-1133">Transmembrane helix</keyword>
<dbReference type="GO" id="GO:0005886">
    <property type="term" value="C:plasma membrane"/>
    <property type="evidence" value="ECO:0007669"/>
    <property type="project" value="UniProtKB-SubCell"/>
</dbReference>
<name>A0A1X7ER86_9HYPH</name>
<dbReference type="PANTHER" id="PTHR36838:SF3">
    <property type="entry name" value="TRANSPORTER AUXIN EFFLUX CARRIER EC FAMILY"/>
    <property type="match status" value="1"/>
</dbReference>
<feature type="transmembrane region" description="Helical" evidence="8">
    <location>
        <begin position="290"/>
        <end position="312"/>
    </location>
</feature>
<dbReference type="OrthoDB" id="9810457at2"/>
<evidence type="ECO:0000313" key="10">
    <source>
        <dbReference type="Proteomes" id="UP000192903"/>
    </source>
</evidence>
<keyword evidence="4" id="KW-1003">Cell membrane</keyword>
<keyword evidence="10" id="KW-1185">Reference proteome</keyword>
<evidence type="ECO:0000256" key="4">
    <source>
        <dbReference type="ARBA" id="ARBA00022475"/>
    </source>
</evidence>
<comment type="subcellular location">
    <subcellularLocation>
        <location evidence="1">Cell membrane</location>
        <topology evidence="1">Multi-pass membrane protein</topology>
    </subcellularLocation>
</comment>
<gene>
    <name evidence="9" type="ORF">SAMN02982989_1615</name>
</gene>
<protein>
    <recommendedName>
        <fullName evidence="11">Transporter</fullName>
    </recommendedName>
</protein>
<evidence type="ECO:0000313" key="9">
    <source>
        <dbReference type="EMBL" id="SMF38294.1"/>
    </source>
</evidence>
<dbReference type="AlphaFoldDB" id="A0A1X7ER86"/>
<dbReference type="InterPro" id="IPR004776">
    <property type="entry name" value="Mem_transp_PIN-like"/>
</dbReference>
<organism evidence="9 10">
    <name type="scientific">Xaviernesmea oryzae</name>
    <dbReference type="NCBI Taxonomy" id="464029"/>
    <lineage>
        <taxon>Bacteria</taxon>
        <taxon>Pseudomonadati</taxon>
        <taxon>Pseudomonadota</taxon>
        <taxon>Alphaproteobacteria</taxon>
        <taxon>Hyphomicrobiales</taxon>
        <taxon>Rhizobiaceae</taxon>
        <taxon>Rhizobium/Agrobacterium group</taxon>
        <taxon>Xaviernesmea</taxon>
    </lineage>
</organism>
<dbReference type="Pfam" id="PF03547">
    <property type="entry name" value="Mem_trans"/>
    <property type="match status" value="1"/>
</dbReference>
<dbReference type="Gene3D" id="1.20.1530.20">
    <property type="match status" value="1"/>
</dbReference>
<feature type="transmembrane region" description="Helical" evidence="8">
    <location>
        <begin position="96"/>
        <end position="119"/>
    </location>
</feature>
<sequence>MSSVFVNVVPVFILILIGWMTAKTGILKEETGDALGEFVFKIAVPMLIFRTLADAHFEGASPFRLWTAYFLGVAITWGTGHLIAKHIFRRDAKIGVIAGMSASFANNVFIGLPLVAHIVGKDGLVAISILLAIHLPLMMVAGTILMEGATSKVDGGGKRSLPAILKQVGSNLARNPLVIALIFGLVFNFLGLHLTAALATVVDQLSAAASPVALLSIGMALTRYPIRGDIGLSGTAAVLKLTLMPAVVFLMSYLLGLPKDWTAALVLTSSVPTGINAWLIAQRFRSGQSLAASVISITTAFGVLTVGFWAWLLS</sequence>
<proteinExistence type="inferred from homology"/>